<gene>
    <name evidence="1" type="ORF">MLD38_027812</name>
</gene>
<name>A0ACB9P4K3_9MYRT</name>
<comment type="caution">
    <text evidence="1">The sequence shown here is derived from an EMBL/GenBank/DDBJ whole genome shotgun (WGS) entry which is preliminary data.</text>
</comment>
<evidence type="ECO:0000313" key="1">
    <source>
        <dbReference type="EMBL" id="KAI4343286.1"/>
    </source>
</evidence>
<protein>
    <submittedName>
        <fullName evidence="1">Uncharacterized protein</fullName>
    </submittedName>
</protein>
<evidence type="ECO:0000313" key="2">
    <source>
        <dbReference type="Proteomes" id="UP001057402"/>
    </source>
</evidence>
<accession>A0ACB9P4K3</accession>
<proteinExistence type="predicted"/>
<reference evidence="2" key="1">
    <citation type="journal article" date="2023" name="Front. Plant Sci.">
        <title>Chromosomal-level genome assembly of Melastoma candidum provides insights into trichome evolution.</title>
        <authorList>
            <person name="Zhong Y."/>
            <person name="Wu W."/>
            <person name="Sun C."/>
            <person name="Zou P."/>
            <person name="Liu Y."/>
            <person name="Dai S."/>
            <person name="Zhou R."/>
        </authorList>
    </citation>
    <scope>NUCLEOTIDE SEQUENCE [LARGE SCALE GENOMIC DNA]</scope>
</reference>
<organism evidence="1 2">
    <name type="scientific">Melastoma candidum</name>
    <dbReference type="NCBI Taxonomy" id="119954"/>
    <lineage>
        <taxon>Eukaryota</taxon>
        <taxon>Viridiplantae</taxon>
        <taxon>Streptophyta</taxon>
        <taxon>Embryophyta</taxon>
        <taxon>Tracheophyta</taxon>
        <taxon>Spermatophyta</taxon>
        <taxon>Magnoliopsida</taxon>
        <taxon>eudicotyledons</taxon>
        <taxon>Gunneridae</taxon>
        <taxon>Pentapetalae</taxon>
        <taxon>rosids</taxon>
        <taxon>malvids</taxon>
        <taxon>Myrtales</taxon>
        <taxon>Melastomataceae</taxon>
        <taxon>Melastomatoideae</taxon>
        <taxon>Melastomateae</taxon>
        <taxon>Melastoma</taxon>
    </lineage>
</organism>
<keyword evidence="2" id="KW-1185">Reference proteome</keyword>
<sequence length="249" mass="27397">MDFLADTDPATSSIFSFGQVEELFRLSSPDPFKQQEDVVFSSLLQDGMHGAGSGGDPVVLPCPRQGKQRLLKGLIASETKRNPNGGGGGAAAAAPDSRSDKKVIHREIERLRRQEMASLYGSIRSHLPLQFLKGKRSISDHILETVNYIRHLRSGIQMLSEKRDELKRKMEPKGNQAEPSEVLCDSRDIVMISPCVEGVEVMVSTHCGEGIPPSRILQAMLRGGLDVTSFNSVRINERVVYSIRAEVAK</sequence>
<dbReference type="Proteomes" id="UP001057402">
    <property type="component" value="Chromosome 7"/>
</dbReference>
<dbReference type="EMBL" id="CM042886">
    <property type="protein sequence ID" value="KAI4343286.1"/>
    <property type="molecule type" value="Genomic_DNA"/>
</dbReference>